<dbReference type="InterPro" id="IPR013096">
    <property type="entry name" value="Cupin_2"/>
</dbReference>
<gene>
    <name evidence="2" type="ORF">ACFFGH_12070</name>
</gene>
<sequence length="112" mass="12302">MLEILKLADFMPRPGTTATFEGEPYGAGVSFFATNNGAGEGPPLHWHPYAETWLVIEGTVRFHQAGEEADAGPGDIYTVPPETPHKFTVTGEGRTRMMCLHPSPRIIQHNLE</sequence>
<feature type="domain" description="Cupin type-2" evidence="1">
    <location>
        <begin position="39"/>
        <end position="100"/>
    </location>
</feature>
<dbReference type="SUPFAM" id="SSF51182">
    <property type="entry name" value="RmlC-like cupins"/>
    <property type="match status" value="1"/>
</dbReference>
<comment type="caution">
    <text evidence="2">The sequence shown here is derived from an EMBL/GenBank/DDBJ whole genome shotgun (WGS) entry which is preliminary data.</text>
</comment>
<name>A0ABV6RNL2_9GAMM</name>
<dbReference type="EMBL" id="JBHLTG010000002">
    <property type="protein sequence ID" value="MFC0678576.1"/>
    <property type="molecule type" value="Genomic_DNA"/>
</dbReference>
<evidence type="ECO:0000313" key="3">
    <source>
        <dbReference type="Proteomes" id="UP001589896"/>
    </source>
</evidence>
<dbReference type="RefSeq" id="WP_386668549.1">
    <property type="nucleotide sequence ID" value="NZ_JBHLTG010000002.1"/>
</dbReference>
<protein>
    <submittedName>
        <fullName evidence="2">Cupin domain-containing protein</fullName>
    </submittedName>
</protein>
<reference evidence="2 3" key="1">
    <citation type="submission" date="2024-09" db="EMBL/GenBank/DDBJ databases">
        <authorList>
            <person name="Sun Q."/>
            <person name="Mori K."/>
        </authorList>
    </citation>
    <scope>NUCLEOTIDE SEQUENCE [LARGE SCALE GENOMIC DNA]</scope>
    <source>
        <strain evidence="2 3">KCTC 23076</strain>
    </source>
</reference>
<dbReference type="InterPro" id="IPR014710">
    <property type="entry name" value="RmlC-like_jellyroll"/>
</dbReference>
<dbReference type="Pfam" id="PF07883">
    <property type="entry name" value="Cupin_2"/>
    <property type="match status" value="1"/>
</dbReference>
<dbReference type="InterPro" id="IPR011051">
    <property type="entry name" value="RmlC_Cupin_sf"/>
</dbReference>
<dbReference type="Gene3D" id="2.60.120.10">
    <property type="entry name" value="Jelly Rolls"/>
    <property type="match status" value="1"/>
</dbReference>
<dbReference type="PANTHER" id="PTHR36440">
    <property type="entry name" value="PUTATIVE (AFU_ORTHOLOGUE AFUA_8G07350)-RELATED"/>
    <property type="match status" value="1"/>
</dbReference>
<evidence type="ECO:0000313" key="2">
    <source>
        <dbReference type="EMBL" id="MFC0678576.1"/>
    </source>
</evidence>
<proteinExistence type="predicted"/>
<organism evidence="2 3">
    <name type="scientific">Lysobacter korlensis</name>
    <dbReference type="NCBI Taxonomy" id="553636"/>
    <lineage>
        <taxon>Bacteria</taxon>
        <taxon>Pseudomonadati</taxon>
        <taxon>Pseudomonadota</taxon>
        <taxon>Gammaproteobacteria</taxon>
        <taxon>Lysobacterales</taxon>
        <taxon>Lysobacteraceae</taxon>
        <taxon>Lysobacter</taxon>
    </lineage>
</organism>
<dbReference type="Proteomes" id="UP001589896">
    <property type="component" value="Unassembled WGS sequence"/>
</dbReference>
<dbReference type="PANTHER" id="PTHR36440:SF1">
    <property type="entry name" value="PUTATIVE (AFU_ORTHOLOGUE AFUA_8G07350)-RELATED"/>
    <property type="match status" value="1"/>
</dbReference>
<dbReference type="InterPro" id="IPR053146">
    <property type="entry name" value="QDO-like"/>
</dbReference>
<accession>A0ABV6RNL2</accession>
<evidence type="ECO:0000259" key="1">
    <source>
        <dbReference type="Pfam" id="PF07883"/>
    </source>
</evidence>
<keyword evidence="3" id="KW-1185">Reference proteome</keyword>